<proteinExistence type="predicted"/>
<protein>
    <submittedName>
        <fullName evidence="1">Uncharacterized protein</fullName>
    </submittedName>
</protein>
<evidence type="ECO:0000313" key="1">
    <source>
        <dbReference type="EMBL" id="ABC33666.1"/>
    </source>
</evidence>
<dbReference type="RefSeq" id="WP_011400716.1">
    <property type="nucleotide sequence ID" value="NC_007645.1"/>
</dbReference>
<dbReference type="EMBL" id="CP000155">
    <property type="protein sequence ID" value="ABC33666.1"/>
    <property type="molecule type" value="Genomic_DNA"/>
</dbReference>
<dbReference type="eggNOG" id="ENOG5033PMQ">
    <property type="taxonomic scope" value="Bacteria"/>
</dbReference>
<gene>
    <name evidence="1" type="ordered locus">HCH_07054</name>
</gene>
<accession>Q2S6Q8</accession>
<evidence type="ECO:0000313" key="2">
    <source>
        <dbReference type="Proteomes" id="UP000000238"/>
    </source>
</evidence>
<dbReference type="KEGG" id="hch:HCH_07054"/>
<dbReference type="HOGENOM" id="CLU_082096_0_0_6"/>
<keyword evidence="2" id="KW-1185">Reference proteome</keyword>
<dbReference type="Proteomes" id="UP000000238">
    <property type="component" value="Chromosome"/>
</dbReference>
<organism evidence="1 2">
    <name type="scientific">Hahella chejuensis (strain KCTC 2396)</name>
    <dbReference type="NCBI Taxonomy" id="349521"/>
    <lineage>
        <taxon>Bacteria</taxon>
        <taxon>Pseudomonadati</taxon>
        <taxon>Pseudomonadota</taxon>
        <taxon>Gammaproteobacteria</taxon>
        <taxon>Oceanospirillales</taxon>
        <taxon>Hahellaceae</taxon>
        <taxon>Hahella</taxon>
    </lineage>
</organism>
<name>Q2S6Q8_HAHCH</name>
<dbReference type="STRING" id="349521.HCH_07054"/>
<dbReference type="AlphaFoldDB" id="Q2S6Q8"/>
<reference evidence="1 2" key="1">
    <citation type="journal article" date="2005" name="Nucleic Acids Res.">
        <title>Genomic blueprint of Hahella chejuensis, a marine microbe producing an algicidal agent.</title>
        <authorList>
            <person name="Jeong H."/>
            <person name="Yim J.H."/>
            <person name="Lee C."/>
            <person name="Choi S.-H."/>
            <person name="Park Y.K."/>
            <person name="Yoon S.H."/>
            <person name="Hur C.-G."/>
            <person name="Kang H.-Y."/>
            <person name="Kim D."/>
            <person name="Lee H.H."/>
            <person name="Park K.H."/>
            <person name="Park S.-H."/>
            <person name="Park H.-S."/>
            <person name="Lee H.K."/>
            <person name="Oh T.K."/>
            <person name="Kim J.F."/>
        </authorList>
    </citation>
    <scope>NUCLEOTIDE SEQUENCE [LARGE SCALE GENOMIC DNA]</scope>
    <source>
        <strain evidence="1 2">KCTC 2396</strain>
    </source>
</reference>
<sequence>MAKKKKDEPEGHFGDALLDDLHERLQGTTENGACLVFHGSATFIEFRNKFTCNYRYQGYEQAKSHTAIKNTLHGYMTGIEHERSKAIKDRGHIVTSAYETDSGGMKPGAYCIDLNFPNKGDWDVGGPDRDITRLKYNGRSTTTIKKGHNFTRETWPYWNNAHHLISKGTFKNMILNEGPKISNIIQKALLTAKYNIHHKKNVLLMPQDKEVAQILGLPRHLVLKEEDQQEVSKQCTSHPVYDRLVRETKKGLREILDGYRELCDPVKDYPDGHPIPDVNLDKSKLEKLSEKLLRLILGMTPGSPLDQQAHRRMSGS</sequence>